<gene>
    <name evidence="3" type="ORF">C444_20976</name>
</gene>
<dbReference type="InterPro" id="IPR006016">
    <property type="entry name" value="UspA"/>
</dbReference>
<dbReference type="CDD" id="cd00293">
    <property type="entry name" value="USP-like"/>
    <property type="match status" value="1"/>
</dbReference>
<dbReference type="PANTHER" id="PTHR46268:SF6">
    <property type="entry name" value="UNIVERSAL STRESS PROTEIN UP12"/>
    <property type="match status" value="1"/>
</dbReference>
<evidence type="ECO:0000259" key="2">
    <source>
        <dbReference type="Pfam" id="PF00582"/>
    </source>
</evidence>
<dbReference type="PATRIC" id="fig|1227453.3.peg.4121"/>
<dbReference type="Pfam" id="PF00582">
    <property type="entry name" value="Usp"/>
    <property type="match status" value="1"/>
</dbReference>
<sequence length="163" mass="17741">MPLIVPQRPTYGTHMTILTPIGEELHSNKILEVGYDLATAYDEQLLVLHVIPKEDFNDHKAALKGTSASDSFTISREEQSAAEIARQAVYESLDEYDADRIETQGRVGDPTDKILAEVENTDPRYLVIGGKGRSPVGKAIFGSTAQTLLLNASCPVVLTSKQG</sequence>
<comment type="similarity">
    <text evidence="1">Belongs to the universal stress protein A family.</text>
</comment>
<comment type="caution">
    <text evidence="3">The sequence shown here is derived from an EMBL/GenBank/DDBJ whole genome shotgun (WGS) entry which is preliminary data.</text>
</comment>
<accession>M0L0M7</accession>
<evidence type="ECO:0000313" key="4">
    <source>
        <dbReference type="Proteomes" id="UP000011524"/>
    </source>
</evidence>
<dbReference type="SUPFAM" id="SSF52402">
    <property type="entry name" value="Adenine nucleotide alpha hydrolases-like"/>
    <property type="match status" value="1"/>
</dbReference>
<evidence type="ECO:0000313" key="3">
    <source>
        <dbReference type="EMBL" id="EMA27096.1"/>
    </source>
</evidence>
<reference evidence="3 4" key="1">
    <citation type="journal article" date="2014" name="PLoS Genet.">
        <title>Phylogenetically driven sequencing of extremely halophilic archaea reveals strategies for static and dynamic osmo-response.</title>
        <authorList>
            <person name="Becker E.A."/>
            <person name="Seitzer P.M."/>
            <person name="Tritt A."/>
            <person name="Larsen D."/>
            <person name="Krusor M."/>
            <person name="Yao A.I."/>
            <person name="Wu D."/>
            <person name="Madern D."/>
            <person name="Eisen J.A."/>
            <person name="Darling A.E."/>
            <person name="Facciotti M.T."/>
        </authorList>
    </citation>
    <scope>NUCLEOTIDE SEQUENCE [LARGE SCALE GENOMIC DNA]</scope>
    <source>
        <strain evidence="4">ATCC 49778 / DSM 6131 / JCM 7785 / NBRC 101032 / NCIMB 13157 / TR-1</strain>
    </source>
</reference>
<evidence type="ECO:0000256" key="1">
    <source>
        <dbReference type="ARBA" id="ARBA00008791"/>
    </source>
</evidence>
<organism evidence="3 4">
    <name type="scientific">Haloarcula japonica (strain ATCC 49778 / DSM 6131 / JCM 7785 / NBRC 101032 / NCIMB 13157 / TR-1)</name>
    <dbReference type="NCBI Taxonomy" id="1227453"/>
    <lineage>
        <taxon>Archaea</taxon>
        <taxon>Methanobacteriati</taxon>
        <taxon>Methanobacteriota</taxon>
        <taxon>Stenosarchaea group</taxon>
        <taxon>Halobacteria</taxon>
        <taxon>Halobacteriales</taxon>
        <taxon>Haloarculaceae</taxon>
        <taxon>Haloarcula</taxon>
    </lineage>
</organism>
<dbReference type="InterPro" id="IPR014729">
    <property type="entry name" value="Rossmann-like_a/b/a_fold"/>
</dbReference>
<protein>
    <submittedName>
        <fullName evidence="3">UpsA domain-containing protein</fullName>
    </submittedName>
</protein>
<dbReference type="Gene3D" id="3.40.50.620">
    <property type="entry name" value="HUPs"/>
    <property type="match status" value="1"/>
</dbReference>
<proteinExistence type="inferred from homology"/>
<dbReference type="RefSeq" id="WP_004595024.1">
    <property type="nucleotide sequence ID" value="NZ_AOLY01000046.1"/>
</dbReference>
<name>M0L0M7_HALJT</name>
<keyword evidence="4" id="KW-1185">Reference proteome</keyword>
<dbReference type="AlphaFoldDB" id="M0L0M7"/>
<dbReference type="PANTHER" id="PTHR46268">
    <property type="entry name" value="STRESS RESPONSE PROTEIN NHAX"/>
    <property type="match status" value="1"/>
</dbReference>
<dbReference type="eggNOG" id="arCOG03050">
    <property type="taxonomic scope" value="Archaea"/>
</dbReference>
<dbReference type="STRING" id="1227453.C444_20976"/>
<dbReference type="EMBL" id="AOLY01000046">
    <property type="protein sequence ID" value="EMA27096.1"/>
    <property type="molecule type" value="Genomic_DNA"/>
</dbReference>
<dbReference type="Proteomes" id="UP000011524">
    <property type="component" value="Unassembled WGS sequence"/>
</dbReference>
<feature type="domain" description="UspA" evidence="2">
    <location>
        <begin position="16"/>
        <end position="158"/>
    </location>
</feature>